<sequence>MPLFGRKKKAAPHAPGPSREESLAAVPVRNPEVREEQREGSFLLTYPAVPNLWFGRMAYRLGIWDGSPLIKRLQLDGMGGTVWEWIDGRNSVRDLSEMLAKRYSILPREAEASISAFLRELGRRGIIALRHPPSSLGASLQGRT</sequence>
<evidence type="ECO:0000313" key="2">
    <source>
        <dbReference type="EMBL" id="EPR31530.1"/>
    </source>
</evidence>
<gene>
    <name evidence="2" type="ORF">dsat_0854</name>
</gene>
<keyword evidence="3" id="KW-1185">Reference proteome</keyword>
<evidence type="ECO:0008006" key="4">
    <source>
        <dbReference type="Google" id="ProtNLM"/>
    </source>
</evidence>
<dbReference type="PATRIC" id="fig|1121439.3.peg.2223"/>
<dbReference type="STRING" id="1121439.dsat_0854"/>
<dbReference type="Gene3D" id="1.10.10.1150">
    <property type="entry name" value="Coenzyme PQQ synthesis protein D (PqqD)"/>
    <property type="match status" value="1"/>
</dbReference>
<feature type="compositionally biased region" description="Basic residues" evidence="1">
    <location>
        <begin position="1"/>
        <end position="11"/>
    </location>
</feature>
<dbReference type="eggNOG" id="ENOG5033GEP">
    <property type="taxonomic scope" value="Bacteria"/>
</dbReference>
<dbReference type="Proteomes" id="UP000014975">
    <property type="component" value="Unassembled WGS sequence"/>
</dbReference>
<dbReference type="InterPro" id="IPR008792">
    <property type="entry name" value="PQQD"/>
</dbReference>
<protein>
    <recommendedName>
        <fullName evidence="4">PqqD family protein</fullName>
    </recommendedName>
</protein>
<organism evidence="2 3">
    <name type="scientific">Alkalidesulfovibrio alkalitolerans DSM 16529</name>
    <dbReference type="NCBI Taxonomy" id="1121439"/>
    <lineage>
        <taxon>Bacteria</taxon>
        <taxon>Pseudomonadati</taxon>
        <taxon>Thermodesulfobacteriota</taxon>
        <taxon>Desulfovibrionia</taxon>
        <taxon>Desulfovibrionales</taxon>
        <taxon>Desulfovibrionaceae</taxon>
        <taxon>Alkalidesulfovibrio</taxon>
    </lineage>
</organism>
<comment type="caution">
    <text evidence="2">The sequence shown here is derived from an EMBL/GenBank/DDBJ whole genome shotgun (WGS) entry which is preliminary data.</text>
</comment>
<name>S7T4V5_9BACT</name>
<proteinExistence type="predicted"/>
<accession>S7T4V5</accession>
<reference evidence="2 3" key="1">
    <citation type="journal article" date="2013" name="Genome Announc.">
        <title>Draft genome sequences for three mercury-methylating, sulfate-reducing bacteria.</title>
        <authorList>
            <person name="Brown S.D."/>
            <person name="Hurt R.A.Jr."/>
            <person name="Gilmour C.C."/>
            <person name="Elias D.A."/>
        </authorList>
    </citation>
    <scope>NUCLEOTIDE SEQUENCE [LARGE SCALE GENOMIC DNA]</scope>
    <source>
        <strain evidence="2 3">DSM 16529</strain>
    </source>
</reference>
<dbReference type="InterPro" id="IPR041881">
    <property type="entry name" value="PqqD_sf"/>
</dbReference>
<dbReference type="AlphaFoldDB" id="S7T4V5"/>
<evidence type="ECO:0000313" key="3">
    <source>
        <dbReference type="Proteomes" id="UP000014975"/>
    </source>
</evidence>
<feature type="region of interest" description="Disordered" evidence="1">
    <location>
        <begin position="1"/>
        <end position="24"/>
    </location>
</feature>
<dbReference type="Pfam" id="PF05402">
    <property type="entry name" value="PqqD"/>
    <property type="match status" value="1"/>
</dbReference>
<evidence type="ECO:0000256" key="1">
    <source>
        <dbReference type="SAM" id="MobiDB-lite"/>
    </source>
</evidence>
<dbReference type="EMBL" id="ATHI01000028">
    <property type="protein sequence ID" value="EPR31530.1"/>
    <property type="molecule type" value="Genomic_DNA"/>
</dbReference>